<reference evidence="5 6" key="1">
    <citation type="submission" date="2016-02" db="EMBL/GenBank/DDBJ databases">
        <title>Anaerosporomusa subterraneum gen. nov., sp. nov., a spore-forming obligate anaerobe isolated from saprolite.</title>
        <authorList>
            <person name="Choi J.K."/>
            <person name="Shah M."/>
            <person name="Yee N."/>
        </authorList>
    </citation>
    <scope>NUCLEOTIDE SEQUENCE [LARGE SCALE GENOMIC DNA]</scope>
    <source>
        <strain evidence="5 6">RU4</strain>
    </source>
</reference>
<evidence type="ECO:0000259" key="4">
    <source>
        <dbReference type="Pfam" id="PF17853"/>
    </source>
</evidence>
<dbReference type="OrthoDB" id="9792148at2"/>
<dbReference type="Pfam" id="PF17853">
    <property type="entry name" value="GGDEF_2"/>
    <property type="match status" value="1"/>
</dbReference>
<dbReference type="STRING" id="1794912.AXX12_07415"/>
<feature type="domain" description="Purine catabolism PurC-like" evidence="2">
    <location>
        <begin position="8"/>
        <end position="126"/>
    </location>
</feature>
<organism evidence="5 6">
    <name type="scientific">Anaerosporomusa subterranea</name>
    <dbReference type="NCBI Taxonomy" id="1794912"/>
    <lineage>
        <taxon>Bacteria</taxon>
        <taxon>Bacillati</taxon>
        <taxon>Bacillota</taxon>
        <taxon>Negativicutes</taxon>
        <taxon>Acetonemataceae</taxon>
        <taxon>Anaerosporomusa</taxon>
    </lineage>
</organism>
<sequence>MAVTVKKVMEIEAFSESVTLIAGHAGINNVITYVTVSETPDFYEWVSGGEFVLTTLYAYKDRQDLQVENYTELAKRGIAAFGVKVQRFVEAIPQDLIDIANSYQVPLFAIRRETKFREIIQTITAELNNYQTNILLEVESHYKELAKVALVSGDFNEYIRGFGRRAGSSIYCFQADLKLLGSYQKSTHGNAAQAVREKLEQYILWQEEVLNPVDYDGLHIFACVTRGQALGYLVVVNAERLSEKHMLMASQLTTFLTMKLIDQLETERKMLTSLLDELLYKRNLNEEELRELLILHGLKHQQMYRVIIVRGRAETDLSLAISQIRTCCNKIKELLGEALVIDKTNEIVIIGANEQPDDAIPPRWLKNLGYDVFSDAFPAVIGVGPSVANAKDIQSSYQIAKNTIKAGHVFGHSAILYYAHFLARILLLHSVGTPEQEYLLTNIINPLLDQDARYNSQILPTIEAMIFADDLEQAATALFVHTNTIRYRLNKIKTITGHDFFTAKGRYTITTAYIVYIYNK</sequence>
<dbReference type="PANTHER" id="PTHR33744:SF7">
    <property type="entry name" value="PUCR FAMILY TRANSCRIPTIONAL REGULATOR"/>
    <property type="match status" value="1"/>
</dbReference>
<dbReference type="InterPro" id="IPR042070">
    <property type="entry name" value="PucR_C-HTH_sf"/>
</dbReference>
<name>A0A154BQW7_ANASB</name>
<dbReference type="InterPro" id="IPR051448">
    <property type="entry name" value="CdaR-like_regulators"/>
</dbReference>
<evidence type="ECO:0000259" key="3">
    <source>
        <dbReference type="Pfam" id="PF13556"/>
    </source>
</evidence>
<dbReference type="RefSeq" id="WP_066241400.1">
    <property type="nucleotide sequence ID" value="NZ_LSGP01000017.1"/>
</dbReference>
<dbReference type="InterPro" id="IPR012914">
    <property type="entry name" value="PucR_dom"/>
</dbReference>
<keyword evidence="6" id="KW-1185">Reference proteome</keyword>
<gene>
    <name evidence="5" type="ORF">AXX12_07415</name>
</gene>
<dbReference type="InterPro" id="IPR025736">
    <property type="entry name" value="PucR_C-HTH_dom"/>
</dbReference>
<dbReference type="Proteomes" id="UP000076268">
    <property type="component" value="Unassembled WGS sequence"/>
</dbReference>
<protein>
    <recommendedName>
        <fullName evidence="7">PucR family transcriptional regulator</fullName>
    </recommendedName>
</protein>
<feature type="domain" description="PucR C-terminal helix-turn-helix" evidence="3">
    <location>
        <begin position="461"/>
        <end position="513"/>
    </location>
</feature>
<evidence type="ECO:0000313" key="5">
    <source>
        <dbReference type="EMBL" id="KYZ76260.1"/>
    </source>
</evidence>
<dbReference type="Gene3D" id="1.10.10.2840">
    <property type="entry name" value="PucR C-terminal helix-turn-helix domain"/>
    <property type="match status" value="1"/>
</dbReference>
<feature type="domain" description="CdaR GGDEF-like" evidence="4">
    <location>
        <begin position="285"/>
        <end position="405"/>
    </location>
</feature>
<dbReference type="EMBL" id="LSGP01000017">
    <property type="protein sequence ID" value="KYZ76260.1"/>
    <property type="molecule type" value="Genomic_DNA"/>
</dbReference>
<accession>A0A154BQW7</accession>
<dbReference type="InterPro" id="IPR041522">
    <property type="entry name" value="CdaR_GGDEF"/>
</dbReference>
<proteinExistence type="inferred from homology"/>
<dbReference type="Pfam" id="PF13556">
    <property type="entry name" value="HTH_30"/>
    <property type="match status" value="1"/>
</dbReference>
<evidence type="ECO:0000313" key="6">
    <source>
        <dbReference type="Proteomes" id="UP000076268"/>
    </source>
</evidence>
<dbReference type="AlphaFoldDB" id="A0A154BQW7"/>
<evidence type="ECO:0000256" key="1">
    <source>
        <dbReference type="ARBA" id="ARBA00006754"/>
    </source>
</evidence>
<evidence type="ECO:0008006" key="7">
    <source>
        <dbReference type="Google" id="ProtNLM"/>
    </source>
</evidence>
<comment type="similarity">
    <text evidence="1">Belongs to the CdaR family.</text>
</comment>
<comment type="caution">
    <text evidence="5">The sequence shown here is derived from an EMBL/GenBank/DDBJ whole genome shotgun (WGS) entry which is preliminary data.</text>
</comment>
<evidence type="ECO:0000259" key="2">
    <source>
        <dbReference type="Pfam" id="PF07905"/>
    </source>
</evidence>
<dbReference type="PANTHER" id="PTHR33744">
    <property type="entry name" value="CARBOHYDRATE DIACID REGULATOR"/>
    <property type="match status" value="1"/>
</dbReference>
<dbReference type="Pfam" id="PF07905">
    <property type="entry name" value="PucR"/>
    <property type="match status" value="1"/>
</dbReference>